<dbReference type="Pfam" id="PF00072">
    <property type="entry name" value="Response_reg"/>
    <property type="match status" value="1"/>
</dbReference>
<dbReference type="Proteomes" id="UP001595818">
    <property type="component" value="Unassembled WGS sequence"/>
</dbReference>
<evidence type="ECO:0000313" key="3">
    <source>
        <dbReference type="EMBL" id="MFC4870828.1"/>
    </source>
</evidence>
<feature type="domain" description="Response regulatory" evidence="2">
    <location>
        <begin position="7"/>
        <end position="128"/>
    </location>
</feature>
<gene>
    <name evidence="3" type="ORF">ACFPFU_03960</name>
</gene>
<dbReference type="SUPFAM" id="SSF52172">
    <property type="entry name" value="CheY-like"/>
    <property type="match status" value="1"/>
</dbReference>
<evidence type="ECO:0000256" key="1">
    <source>
        <dbReference type="PROSITE-ProRule" id="PRU00169"/>
    </source>
</evidence>
<protein>
    <submittedName>
        <fullName evidence="3">Response regulator</fullName>
    </submittedName>
</protein>
<comment type="caution">
    <text evidence="3">The sequence shown here is derived from an EMBL/GenBank/DDBJ whole genome shotgun (WGS) entry which is preliminary data.</text>
</comment>
<organism evidence="3 4">
    <name type="scientific">Negadavirga shengliensis</name>
    <dbReference type="NCBI Taxonomy" id="1389218"/>
    <lineage>
        <taxon>Bacteria</taxon>
        <taxon>Pseudomonadati</taxon>
        <taxon>Bacteroidota</taxon>
        <taxon>Cytophagia</taxon>
        <taxon>Cytophagales</taxon>
        <taxon>Cyclobacteriaceae</taxon>
        <taxon>Negadavirga</taxon>
    </lineage>
</organism>
<name>A0ABV9SWU5_9BACT</name>
<proteinExistence type="predicted"/>
<dbReference type="RefSeq" id="WP_377061735.1">
    <property type="nucleotide sequence ID" value="NZ_JBHSJJ010000002.1"/>
</dbReference>
<dbReference type="PROSITE" id="PS50110">
    <property type="entry name" value="RESPONSE_REGULATORY"/>
    <property type="match status" value="1"/>
</dbReference>
<sequence>MQKEAVNILLADDDEDDRLFFKDAISQLGISTRINTVNDGVELMDYLLRPGSTLPHVVFLDLNMPRKGGMECLAEIRSHSMLQSLSVAIYSTSSSDEDIEDTFLKGANIYINKPSDFERLKEVLNKVICTNWQYYTSNLNRENFLMSV</sequence>
<reference evidence="4" key="1">
    <citation type="journal article" date="2019" name="Int. J. Syst. Evol. Microbiol.">
        <title>The Global Catalogue of Microorganisms (GCM) 10K type strain sequencing project: providing services to taxonomists for standard genome sequencing and annotation.</title>
        <authorList>
            <consortium name="The Broad Institute Genomics Platform"/>
            <consortium name="The Broad Institute Genome Sequencing Center for Infectious Disease"/>
            <person name="Wu L."/>
            <person name="Ma J."/>
        </authorList>
    </citation>
    <scope>NUCLEOTIDE SEQUENCE [LARGE SCALE GENOMIC DNA]</scope>
    <source>
        <strain evidence="4">CGMCC 4.7466</strain>
    </source>
</reference>
<feature type="modified residue" description="4-aspartylphosphate" evidence="1">
    <location>
        <position position="61"/>
    </location>
</feature>
<keyword evidence="1" id="KW-0597">Phosphoprotein</keyword>
<dbReference type="PANTHER" id="PTHR44520">
    <property type="entry name" value="RESPONSE REGULATOR RCP1-RELATED"/>
    <property type="match status" value="1"/>
</dbReference>
<dbReference type="InterPro" id="IPR011006">
    <property type="entry name" value="CheY-like_superfamily"/>
</dbReference>
<keyword evidence="4" id="KW-1185">Reference proteome</keyword>
<dbReference type="CDD" id="cd17557">
    <property type="entry name" value="REC_Rcp-like"/>
    <property type="match status" value="1"/>
</dbReference>
<dbReference type="PANTHER" id="PTHR44520:SF1">
    <property type="entry name" value="TWO-COMPONENT SYSTEM REGULATORY PROTEIN"/>
    <property type="match status" value="1"/>
</dbReference>
<evidence type="ECO:0000313" key="4">
    <source>
        <dbReference type="Proteomes" id="UP001595818"/>
    </source>
</evidence>
<dbReference type="InterPro" id="IPR052893">
    <property type="entry name" value="TCS_response_regulator"/>
</dbReference>
<dbReference type="EMBL" id="JBHSJJ010000002">
    <property type="protein sequence ID" value="MFC4870828.1"/>
    <property type="molecule type" value="Genomic_DNA"/>
</dbReference>
<dbReference type="Gene3D" id="3.40.50.2300">
    <property type="match status" value="1"/>
</dbReference>
<dbReference type="InterPro" id="IPR001789">
    <property type="entry name" value="Sig_transdc_resp-reg_receiver"/>
</dbReference>
<dbReference type="SMART" id="SM00448">
    <property type="entry name" value="REC"/>
    <property type="match status" value="1"/>
</dbReference>
<evidence type="ECO:0000259" key="2">
    <source>
        <dbReference type="PROSITE" id="PS50110"/>
    </source>
</evidence>
<accession>A0ABV9SWU5</accession>